<evidence type="ECO:0000256" key="1">
    <source>
        <dbReference type="ARBA" id="ARBA00004166"/>
    </source>
</evidence>
<sequence length="934" mass="101791">MRKNYSNAKYSKLPASYAYKDVPHLSLLHQNLDDGTTINWLAASEASSLAHEEVSQRLEVDVKVGLAWPEATKRRVASGYNEFSVTVEDPPWQKYLEQFKNPLILLLLASAVVSGAMQQLDDAISITCAIIIVVTVAFVQEYRSEQSLQELTKLVPPACHCLREGTPDTFLARELVPGDIVILNVGDRVPADLRLFETNDLLIDESSFTGETEPSRKNTDSVLRPNGAHASNTNIAFMGTLVRAGNGKGIVVSTGTNSEFGSVFKMMQEEKAPKTPLQKSMDSLGAQLSLYSFAIIAVILLIGWWQGKLLLEMFQIGVSLAVAAIPEGLPIVVTVTLALGVMRMAKRKAIVKKLPTVETLGCVNVICSDKTGTITRNEMTATVLVTSDGYIAELTGAGYNDHGQVLLHKCDQPEKARDSVAKLLEVGAVANNATITDETLMGQPTEGALLAAAMKHGMYNVADRYIRLKEYPFSSEEKMMTVKCVSKYDGKEEVFFTKGALEKILPKCTNYSANGIGQPLTPEKQADFIAESVEIAKKGLRVIAMARGDSLTNLTYVGIVGICDPPRPMVREAINLLTESGVQVKMVTGDAMETAVAIAQSIGLQTQPSNVLSGEQLDSFTEPELDGAVPHATVFYRVSPKNKLSIVKSLQRSGYIVGMTGDGVNDGVALKKADIGIAMGKNGTDVCKEAADMILVDDDFYTIIAAIEEGKSIFHNIRNFVGFQLSTSIAALALVALATIMDIPNPLNAMQILWINILMDGPPAQSLGVEPVTDDIVNQKSRNTKEPMITKKLIANVLLSATFIVAGTLWVFRKEMTEDGVTARDTTMTFTCFVFFDMWNALSYRSQTKSVFQIGLFSNTFFLVAVGACVLGQLLVVYLPPLQGVFQTEALTAMDMLFLVGLSSTVWIFSEIRKLFERLLEKKCKGKKTPLEYV</sequence>
<dbReference type="Pfam" id="PF00690">
    <property type="entry name" value="Cation_ATPase_N"/>
    <property type="match status" value="1"/>
</dbReference>
<dbReference type="EC" id="7.2.2.10" evidence="20"/>
<organism evidence="23 24">
    <name type="scientific">Ceutorhynchus assimilis</name>
    <name type="common">cabbage seed weevil</name>
    <dbReference type="NCBI Taxonomy" id="467358"/>
    <lineage>
        <taxon>Eukaryota</taxon>
        <taxon>Metazoa</taxon>
        <taxon>Ecdysozoa</taxon>
        <taxon>Arthropoda</taxon>
        <taxon>Hexapoda</taxon>
        <taxon>Insecta</taxon>
        <taxon>Pterygota</taxon>
        <taxon>Neoptera</taxon>
        <taxon>Endopterygota</taxon>
        <taxon>Coleoptera</taxon>
        <taxon>Polyphaga</taxon>
        <taxon>Cucujiformia</taxon>
        <taxon>Curculionidae</taxon>
        <taxon>Ceutorhynchinae</taxon>
        <taxon>Ceutorhynchus</taxon>
    </lineage>
</organism>
<keyword evidence="11" id="KW-0460">Magnesium</keyword>
<evidence type="ECO:0000256" key="8">
    <source>
        <dbReference type="ARBA" id="ARBA00022741"/>
    </source>
</evidence>
<evidence type="ECO:0000256" key="13">
    <source>
        <dbReference type="ARBA" id="ARBA00022967"/>
    </source>
</evidence>
<evidence type="ECO:0000256" key="14">
    <source>
        <dbReference type="ARBA" id="ARBA00022989"/>
    </source>
</evidence>
<evidence type="ECO:0000256" key="12">
    <source>
        <dbReference type="ARBA" id="ARBA00022951"/>
    </source>
</evidence>
<keyword evidence="16 20" id="KW-0406">Ion transport</keyword>
<dbReference type="Gene3D" id="2.70.150.10">
    <property type="entry name" value="Calcium-transporting ATPase, cytoplasmic transduction domain A"/>
    <property type="match status" value="1"/>
</dbReference>
<dbReference type="SUPFAM" id="SSF81653">
    <property type="entry name" value="Calcium ATPase, transduction domain A"/>
    <property type="match status" value="1"/>
</dbReference>
<accession>A0A9N9MEQ5</accession>
<dbReference type="NCBIfam" id="TIGR01522">
    <property type="entry name" value="ATPase-IIA2_Ca"/>
    <property type="match status" value="1"/>
</dbReference>
<reference evidence="23" key="1">
    <citation type="submission" date="2022-01" db="EMBL/GenBank/DDBJ databases">
        <authorList>
            <person name="King R."/>
        </authorList>
    </citation>
    <scope>NUCLEOTIDE SEQUENCE</scope>
</reference>
<evidence type="ECO:0000256" key="16">
    <source>
        <dbReference type="ARBA" id="ARBA00023065"/>
    </source>
</evidence>
<dbReference type="Pfam" id="PF13246">
    <property type="entry name" value="Cation_ATPase"/>
    <property type="match status" value="1"/>
</dbReference>
<evidence type="ECO:0000256" key="3">
    <source>
        <dbReference type="ARBA" id="ARBA00005675"/>
    </source>
</evidence>
<comment type="catalytic activity">
    <reaction evidence="18">
        <text>Ca(2+)(in) + ATP + H2O = Ca(2+)(out) + ADP + phosphate + H(+)</text>
        <dbReference type="Rhea" id="RHEA:18105"/>
        <dbReference type="ChEBI" id="CHEBI:15377"/>
        <dbReference type="ChEBI" id="CHEBI:15378"/>
        <dbReference type="ChEBI" id="CHEBI:29108"/>
        <dbReference type="ChEBI" id="CHEBI:30616"/>
        <dbReference type="ChEBI" id="CHEBI:43474"/>
        <dbReference type="ChEBI" id="CHEBI:456216"/>
        <dbReference type="EC" id="7.2.2.10"/>
    </reaction>
    <physiologicalReaction direction="left-to-right" evidence="18">
        <dbReference type="Rhea" id="RHEA:18106"/>
    </physiologicalReaction>
</comment>
<dbReference type="AlphaFoldDB" id="A0A9N9MEQ5"/>
<dbReference type="GO" id="GO:0005794">
    <property type="term" value="C:Golgi apparatus"/>
    <property type="evidence" value="ECO:0007669"/>
    <property type="project" value="UniProtKB-SubCell"/>
</dbReference>
<feature type="transmembrane region" description="Helical" evidence="20">
    <location>
        <begin position="793"/>
        <end position="812"/>
    </location>
</feature>
<keyword evidence="4 20" id="KW-0813">Transport</keyword>
<keyword evidence="9 20" id="KW-0106">Calcium</keyword>
<keyword evidence="6 20" id="KW-0812">Transmembrane</keyword>
<dbReference type="InterPro" id="IPR004014">
    <property type="entry name" value="ATPase_P-typ_cation-transptr_N"/>
</dbReference>
<feature type="transmembrane region" description="Helical" evidence="20">
    <location>
        <begin position="720"/>
        <end position="741"/>
    </location>
</feature>
<dbReference type="Pfam" id="PF00689">
    <property type="entry name" value="Cation_ATPase_C"/>
    <property type="match status" value="1"/>
</dbReference>
<feature type="region of interest" description="Disordered" evidence="21">
    <location>
        <begin position="207"/>
        <end position="227"/>
    </location>
</feature>
<dbReference type="PROSITE" id="PS00154">
    <property type="entry name" value="ATPASE_E1_E2"/>
    <property type="match status" value="1"/>
</dbReference>
<evidence type="ECO:0000256" key="4">
    <source>
        <dbReference type="ARBA" id="ARBA00022448"/>
    </source>
</evidence>
<dbReference type="GO" id="GO:0005524">
    <property type="term" value="F:ATP binding"/>
    <property type="evidence" value="ECO:0007669"/>
    <property type="project" value="UniProtKB-KW"/>
</dbReference>
<dbReference type="GO" id="GO:0005388">
    <property type="term" value="F:P-type calcium transporter activity"/>
    <property type="evidence" value="ECO:0007669"/>
    <property type="project" value="UniProtKB-EC"/>
</dbReference>
<dbReference type="Gene3D" id="3.40.1110.10">
    <property type="entry name" value="Calcium-transporting ATPase, cytoplasmic domain N"/>
    <property type="match status" value="1"/>
</dbReference>
<evidence type="ECO:0000256" key="18">
    <source>
        <dbReference type="ARBA" id="ARBA00047282"/>
    </source>
</evidence>
<dbReference type="GO" id="GO:0046872">
    <property type="term" value="F:metal ion binding"/>
    <property type="evidence" value="ECO:0007669"/>
    <property type="project" value="UniProtKB-KW"/>
</dbReference>
<dbReference type="Proteomes" id="UP001152799">
    <property type="component" value="Chromosome 12"/>
</dbReference>
<dbReference type="InterPro" id="IPR044492">
    <property type="entry name" value="P_typ_ATPase_HD_dom"/>
</dbReference>
<dbReference type="SMART" id="SM00831">
    <property type="entry name" value="Cation_ATPase_N"/>
    <property type="match status" value="1"/>
</dbReference>
<dbReference type="SUPFAM" id="SSF56784">
    <property type="entry name" value="HAD-like"/>
    <property type="match status" value="1"/>
</dbReference>
<dbReference type="GO" id="GO:0016887">
    <property type="term" value="F:ATP hydrolysis activity"/>
    <property type="evidence" value="ECO:0007669"/>
    <property type="project" value="InterPro"/>
</dbReference>
<feature type="transmembrane region" description="Helical" evidence="20">
    <location>
        <begin position="854"/>
        <end position="878"/>
    </location>
</feature>
<dbReference type="NCBIfam" id="TIGR01494">
    <property type="entry name" value="ATPase_P-type"/>
    <property type="match status" value="2"/>
</dbReference>
<dbReference type="Gene3D" id="3.40.50.1000">
    <property type="entry name" value="HAD superfamily/HAD-like"/>
    <property type="match status" value="1"/>
</dbReference>
<dbReference type="FunFam" id="3.40.1110.10:FF:000006">
    <property type="entry name" value="Calcium-transporting ATPase"/>
    <property type="match status" value="1"/>
</dbReference>
<proteinExistence type="inferred from homology"/>
<evidence type="ECO:0000256" key="11">
    <source>
        <dbReference type="ARBA" id="ARBA00022842"/>
    </source>
</evidence>
<evidence type="ECO:0000256" key="20">
    <source>
        <dbReference type="RuleBase" id="RU361146"/>
    </source>
</evidence>
<dbReference type="InterPro" id="IPR036412">
    <property type="entry name" value="HAD-like_sf"/>
</dbReference>
<dbReference type="Gene3D" id="1.20.1110.10">
    <property type="entry name" value="Calcium-transporting ATPase, transmembrane domain"/>
    <property type="match status" value="1"/>
</dbReference>
<keyword evidence="12" id="KW-0703">Sarcoplasmic reticulum</keyword>
<keyword evidence="13" id="KW-1278">Translocase</keyword>
<dbReference type="InterPro" id="IPR006068">
    <property type="entry name" value="ATPase_P-typ_cation-transptr_C"/>
</dbReference>
<evidence type="ECO:0000256" key="19">
    <source>
        <dbReference type="ARBA" id="ARBA00047330"/>
    </source>
</evidence>
<dbReference type="InterPro" id="IPR023214">
    <property type="entry name" value="HAD_sf"/>
</dbReference>
<evidence type="ECO:0000259" key="22">
    <source>
        <dbReference type="SMART" id="SM00831"/>
    </source>
</evidence>
<dbReference type="FunFam" id="2.70.150.10:FF:000008">
    <property type="entry name" value="Calcium-transporting ATPase"/>
    <property type="match status" value="1"/>
</dbReference>
<dbReference type="InterPro" id="IPR001757">
    <property type="entry name" value="P_typ_ATPase"/>
</dbReference>
<dbReference type="InterPro" id="IPR023299">
    <property type="entry name" value="ATPase_P-typ_cyto_dom_N"/>
</dbReference>
<keyword evidence="14 20" id="KW-1133">Transmembrane helix</keyword>
<name>A0A9N9MEQ5_9CUCU</name>
<keyword evidence="17 20" id="KW-0472">Membrane</keyword>
<dbReference type="PRINTS" id="PR00119">
    <property type="entry name" value="CATATPASE"/>
</dbReference>
<evidence type="ECO:0000256" key="17">
    <source>
        <dbReference type="ARBA" id="ARBA00023136"/>
    </source>
</evidence>
<evidence type="ECO:0000256" key="9">
    <source>
        <dbReference type="ARBA" id="ARBA00022837"/>
    </source>
</evidence>
<feature type="transmembrane region" description="Helical" evidence="20">
    <location>
        <begin position="890"/>
        <end position="909"/>
    </location>
</feature>
<evidence type="ECO:0000256" key="15">
    <source>
        <dbReference type="ARBA" id="ARBA00023034"/>
    </source>
</evidence>
<evidence type="ECO:0000256" key="6">
    <source>
        <dbReference type="ARBA" id="ARBA00022692"/>
    </source>
</evidence>
<comment type="catalytic activity">
    <reaction evidence="19">
        <text>Mn(2+)(in) + ATP + H2O = Mn(2+)(out) + ADP + phosphate + H(+)</text>
        <dbReference type="Rhea" id="RHEA:66820"/>
        <dbReference type="ChEBI" id="CHEBI:15377"/>
        <dbReference type="ChEBI" id="CHEBI:15378"/>
        <dbReference type="ChEBI" id="CHEBI:29035"/>
        <dbReference type="ChEBI" id="CHEBI:30616"/>
        <dbReference type="ChEBI" id="CHEBI:43474"/>
        <dbReference type="ChEBI" id="CHEBI:456216"/>
    </reaction>
    <physiologicalReaction direction="left-to-right" evidence="19">
        <dbReference type="Rhea" id="RHEA:66821"/>
    </physiologicalReaction>
</comment>
<comment type="similarity">
    <text evidence="3">Belongs to the cation transport ATPase (P-type) (TC 3.A.3) family. Type IIA subfamily.</text>
</comment>
<keyword evidence="8 20" id="KW-0547">Nucleotide-binding</keyword>
<evidence type="ECO:0000256" key="7">
    <source>
        <dbReference type="ARBA" id="ARBA00022723"/>
    </source>
</evidence>
<dbReference type="SFLD" id="SFLDS00003">
    <property type="entry name" value="Haloacid_Dehalogenase"/>
    <property type="match status" value="1"/>
</dbReference>
<dbReference type="PRINTS" id="PR00120">
    <property type="entry name" value="HATPASE"/>
</dbReference>
<evidence type="ECO:0000256" key="2">
    <source>
        <dbReference type="ARBA" id="ARBA00004326"/>
    </source>
</evidence>
<dbReference type="InterPro" id="IPR018303">
    <property type="entry name" value="ATPase_P-typ_P_site"/>
</dbReference>
<comment type="function">
    <text evidence="20">Catalyzes the hydrolysis of ATP coupled with the transport of calcium.</text>
</comment>
<feature type="transmembrane region" description="Helical" evidence="20">
    <location>
        <begin position="288"/>
        <end position="307"/>
    </location>
</feature>
<dbReference type="EMBL" id="OU892288">
    <property type="protein sequence ID" value="CAG9762837.1"/>
    <property type="molecule type" value="Genomic_DNA"/>
</dbReference>
<dbReference type="FunFam" id="1.20.1110.10:FF:000106">
    <property type="entry name" value="E1-E2 ATPase, putative"/>
    <property type="match status" value="1"/>
</dbReference>
<dbReference type="PANTHER" id="PTHR42861">
    <property type="entry name" value="CALCIUM-TRANSPORTING ATPASE"/>
    <property type="match status" value="1"/>
</dbReference>
<evidence type="ECO:0000256" key="5">
    <source>
        <dbReference type="ARBA" id="ARBA00022568"/>
    </source>
</evidence>
<comment type="subcellular location">
    <subcellularLocation>
        <location evidence="1">Golgi apparatus</location>
        <location evidence="1">trans-Golgi network membrane</location>
        <topology evidence="1">Multi-pass membrane protein</topology>
    </subcellularLocation>
    <subcellularLocation>
        <location evidence="20">Membrane</location>
        <topology evidence="20">Multi-pass membrane protein</topology>
    </subcellularLocation>
    <subcellularLocation>
        <location evidence="2">Sarcoplasmic reticulum membrane</location>
        <topology evidence="2">Multi-pass membrane protein</topology>
    </subcellularLocation>
</comment>
<dbReference type="SUPFAM" id="SSF81665">
    <property type="entry name" value="Calcium ATPase, transmembrane domain M"/>
    <property type="match status" value="1"/>
</dbReference>
<keyword evidence="7" id="KW-0479">Metal-binding</keyword>
<keyword evidence="10 20" id="KW-0067">ATP-binding</keyword>
<dbReference type="Pfam" id="PF00122">
    <property type="entry name" value="E1-E2_ATPase"/>
    <property type="match status" value="1"/>
</dbReference>
<dbReference type="GO" id="GO:0033017">
    <property type="term" value="C:sarcoplasmic reticulum membrane"/>
    <property type="evidence" value="ECO:0007669"/>
    <property type="project" value="UniProtKB-SubCell"/>
</dbReference>
<dbReference type="InterPro" id="IPR059000">
    <property type="entry name" value="ATPase_P-type_domA"/>
</dbReference>
<protein>
    <recommendedName>
        <fullName evidence="20">Calcium-transporting ATPase</fullName>
        <ecNumber evidence="20">7.2.2.10</ecNumber>
    </recommendedName>
</protein>
<dbReference type="OrthoDB" id="3352408at2759"/>
<feature type="domain" description="Cation-transporting P-type ATPase N-terminal" evidence="22">
    <location>
        <begin position="45"/>
        <end position="119"/>
    </location>
</feature>
<keyword evidence="15" id="KW-0333">Golgi apparatus</keyword>
<evidence type="ECO:0000313" key="24">
    <source>
        <dbReference type="Proteomes" id="UP001152799"/>
    </source>
</evidence>
<gene>
    <name evidence="23" type="ORF">CEUTPL_LOCUS3509</name>
</gene>
<keyword evidence="24" id="KW-1185">Reference proteome</keyword>
<evidence type="ECO:0000256" key="21">
    <source>
        <dbReference type="SAM" id="MobiDB-lite"/>
    </source>
</evidence>
<dbReference type="InterPro" id="IPR008250">
    <property type="entry name" value="ATPase_P-typ_transduc_dom_A_sf"/>
</dbReference>
<dbReference type="SFLD" id="SFLDG00002">
    <property type="entry name" value="C1.7:_P-type_atpase_like"/>
    <property type="match status" value="1"/>
</dbReference>
<comment type="caution">
    <text evidence="20">Lacks conserved residue(s) required for the propagation of feature annotation.</text>
</comment>
<evidence type="ECO:0000313" key="23">
    <source>
        <dbReference type="EMBL" id="CAG9762837.1"/>
    </source>
</evidence>
<dbReference type="SFLD" id="SFLDF00027">
    <property type="entry name" value="p-type_atpase"/>
    <property type="match status" value="1"/>
</dbReference>
<evidence type="ECO:0000256" key="10">
    <source>
        <dbReference type="ARBA" id="ARBA00022840"/>
    </source>
</evidence>
<dbReference type="SUPFAM" id="SSF81660">
    <property type="entry name" value="Metal cation-transporting ATPase, ATP-binding domain N"/>
    <property type="match status" value="1"/>
</dbReference>
<feature type="transmembrane region" description="Helical" evidence="20">
    <location>
        <begin position="313"/>
        <end position="342"/>
    </location>
</feature>
<keyword evidence="5 20" id="KW-0109">Calcium transport</keyword>
<dbReference type="InterPro" id="IPR023298">
    <property type="entry name" value="ATPase_P-typ_TM_dom_sf"/>
</dbReference>
<dbReference type="InterPro" id="IPR006413">
    <property type="entry name" value="P-type_ATPase_IIA_PMR1"/>
</dbReference>